<dbReference type="Gene3D" id="3.40.50.2300">
    <property type="match status" value="2"/>
</dbReference>
<dbReference type="EMBL" id="JBHMDM010000004">
    <property type="protein sequence ID" value="MFB9376803.1"/>
    <property type="molecule type" value="Genomic_DNA"/>
</dbReference>
<dbReference type="InterPro" id="IPR046335">
    <property type="entry name" value="LacI/GalR-like_sensor"/>
</dbReference>
<feature type="region of interest" description="Disordered" evidence="4">
    <location>
        <begin position="313"/>
        <end position="345"/>
    </location>
</feature>
<dbReference type="SUPFAM" id="SSF53822">
    <property type="entry name" value="Periplasmic binding protein-like I"/>
    <property type="match status" value="1"/>
</dbReference>
<accession>A0ABV5LRU8</accession>
<feature type="region of interest" description="Disordered" evidence="4">
    <location>
        <begin position="1"/>
        <end position="20"/>
    </location>
</feature>
<reference evidence="6 7" key="1">
    <citation type="submission" date="2024-09" db="EMBL/GenBank/DDBJ databases">
        <authorList>
            <person name="Sun Q."/>
            <person name="Mori K."/>
        </authorList>
    </citation>
    <scope>NUCLEOTIDE SEQUENCE [LARGE SCALE GENOMIC DNA]</scope>
    <source>
        <strain evidence="6 7">TISTR 1856</strain>
    </source>
</reference>
<dbReference type="Pfam" id="PF00356">
    <property type="entry name" value="LacI"/>
    <property type="match status" value="1"/>
</dbReference>
<keyword evidence="3" id="KW-0804">Transcription</keyword>
<dbReference type="RefSeq" id="WP_380135747.1">
    <property type="nucleotide sequence ID" value="NZ_JBHLUI010000003.1"/>
</dbReference>
<dbReference type="Gene3D" id="1.10.260.40">
    <property type="entry name" value="lambda repressor-like DNA-binding domains"/>
    <property type="match status" value="1"/>
</dbReference>
<dbReference type="InterPro" id="IPR028082">
    <property type="entry name" value="Peripla_BP_I"/>
</dbReference>
<dbReference type="CDD" id="cd01392">
    <property type="entry name" value="HTH_LacI"/>
    <property type="match status" value="1"/>
</dbReference>
<keyword evidence="1" id="KW-0805">Transcription regulation</keyword>
<evidence type="ECO:0000313" key="6">
    <source>
        <dbReference type="EMBL" id="MFB9376803.1"/>
    </source>
</evidence>
<dbReference type="PANTHER" id="PTHR30146">
    <property type="entry name" value="LACI-RELATED TRANSCRIPTIONAL REPRESSOR"/>
    <property type="match status" value="1"/>
</dbReference>
<sequence length="345" mass="35302">MSSTESGPGGSSARRPTINDVARHAGISKGTVSLALRGAPGPSAETTARVLRAAEELGYRASRSASLLARRRTNLLGLTLTLRNAFHAELAEGVQAAADEAGYELVLSPVTAARAEARAVETLLDSRCEAVLLLGPELPAADLDDLAARVPVVVVGRAVEGVGLDVVRTSDEAGIALAVEHLVGLGHRALAHVAAGRGPIGTARTESFRAAVRRAGVAEASLVVEAGEFSETAGARAGATLLDGPVTGIVAASDRIALGVLDALGRGGRAVPDEMSVVGYDDSPWARLGHVQLTSVSQEPAEQARAAVRAAVDRLDGGPRPPRETVLRPRLVTRATSAPPPSGGR</sequence>
<name>A0ABV5LRU8_9ACTN</name>
<keyword evidence="2 6" id="KW-0238">DNA-binding</keyword>
<dbReference type="GO" id="GO:0003677">
    <property type="term" value="F:DNA binding"/>
    <property type="evidence" value="ECO:0007669"/>
    <property type="project" value="UniProtKB-KW"/>
</dbReference>
<proteinExistence type="predicted"/>
<comment type="caution">
    <text evidence="6">The sequence shown here is derived from an EMBL/GenBank/DDBJ whole genome shotgun (WGS) entry which is preliminary data.</text>
</comment>
<dbReference type="InterPro" id="IPR000843">
    <property type="entry name" value="HTH_LacI"/>
</dbReference>
<dbReference type="InterPro" id="IPR010982">
    <property type="entry name" value="Lambda_DNA-bd_dom_sf"/>
</dbReference>
<evidence type="ECO:0000256" key="2">
    <source>
        <dbReference type="ARBA" id="ARBA00023125"/>
    </source>
</evidence>
<dbReference type="PANTHER" id="PTHR30146:SF109">
    <property type="entry name" value="HTH-TYPE TRANSCRIPTIONAL REGULATOR GALS"/>
    <property type="match status" value="1"/>
</dbReference>
<organism evidence="6 7">
    <name type="scientific">Kineococcus gynurae</name>
    <dbReference type="NCBI Taxonomy" id="452979"/>
    <lineage>
        <taxon>Bacteria</taxon>
        <taxon>Bacillati</taxon>
        <taxon>Actinomycetota</taxon>
        <taxon>Actinomycetes</taxon>
        <taxon>Kineosporiales</taxon>
        <taxon>Kineosporiaceae</taxon>
        <taxon>Kineococcus</taxon>
    </lineage>
</organism>
<dbReference type="SMART" id="SM00354">
    <property type="entry name" value="HTH_LACI"/>
    <property type="match status" value="1"/>
</dbReference>
<evidence type="ECO:0000313" key="7">
    <source>
        <dbReference type="Proteomes" id="UP001589748"/>
    </source>
</evidence>
<keyword evidence="7" id="KW-1185">Reference proteome</keyword>
<dbReference type="PROSITE" id="PS50932">
    <property type="entry name" value="HTH_LACI_2"/>
    <property type="match status" value="1"/>
</dbReference>
<evidence type="ECO:0000256" key="1">
    <source>
        <dbReference type="ARBA" id="ARBA00023015"/>
    </source>
</evidence>
<dbReference type="CDD" id="cd06267">
    <property type="entry name" value="PBP1_LacI_sugar_binding-like"/>
    <property type="match status" value="1"/>
</dbReference>
<evidence type="ECO:0000259" key="5">
    <source>
        <dbReference type="PROSITE" id="PS50932"/>
    </source>
</evidence>
<evidence type="ECO:0000256" key="4">
    <source>
        <dbReference type="SAM" id="MobiDB-lite"/>
    </source>
</evidence>
<dbReference type="Pfam" id="PF13377">
    <property type="entry name" value="Peripla_BP_3"/>
    <property type="match status" value="1"/>
</dbReference>
<feature type="compositionally biased region" description="Basic and acidic residues" evidence="4">
    <location>
        <begin position="313"/>
        <end position="327"/>
    </location>
</feature>
<gene>
    <name evidence="6" type="ORF">ACFFVI_07470</name>
</gene>
<evidence type="ECO:0000256" key="3">
    <source>
        <dbReference type="ARBA" id="ARBA00023163"/>
    </source>
</evidence>
<feature type="domain" description="HTH lacI-type" evidence="5">
    <location>
        <begin position="16"/>
        <end position="70"/>
    </location>
</feature>
<protein>
    <submittedName>
        <fullName evidence="6">LacI family DNA-binding transcriptional regulator</fullName>
    </submittedName>
</protein>
<dbReference type="SUPFAM" id="SSF47413">
    <property type="entry name" value="lambda repressor-like DNA-binding domains"/>
    <property type="match status" value="1"/>
</dbReference>
<dbReference type="Proteomes" id="UP001589748">
    <property type="component" value="Unassembled WGS sequence"/>
</dbReference>